<gene>
    <name evidence="2" type="ORF">SCF082_LOCUS21636</name>
</gene>
<dbReference type="SUPFAM" id="SSF52540">
    <property type="entry name" value="P-loop containing nucleoside triphosphate hydrolases"/>
    <property type="match status" value="1"/>
</dbReference>
<dbReference type="EMBL" id="CAXAMM010015380">
    <property type="protein sequence ID" value="CAK9036194.1"/>
    <property type="molecule type" value="Genomic_DNA"/>
</dbReference>
<proteinExistence type="predicted"/>
<organism evidence="2 3">
    <name type="scientific">Durusdinium trenchii</name>
    <dbReference type="NCBI Taxonomy" id="1381693"/>
    <lineage>
        <taxon>Eukaryota</taxon>
        <taxon>Sar</taxon>
        <taxon>Alveolata</taxon>
        <taxon>Dinophyceae</taxon>
        <taxon>Suessiales</taxon>
        <taxon>Symbiodiniaceae</taxon>
        <taxon>Durusdinium</taxon>
    </lineage>
</organism>
<dbReference type="Proteomes" id="UP001642464">
    <property type="component" value="Unassembled WGS sequence"/>
</dbReference>
<protein>
    <recommendedName>
        <fullName evidence="4">Sulfotransferase</fullName>
    </recommendedName>
</protein>
<evidence type="ECO:0000313" key="3">
    <source>
        <dbReference type="Proteomes" id="UP001642464"/>
    </source>
</evidence>
<evidence type="ECO:0008006" key="4">
    <source>
        <dbReference type="Google" id="ProtNLM"/>
    </source>
</evidence>
<reference evidence="2 3" key="1">
    <citation type="submission" date="2024-02" db="EMBL/GenBank/DDBJ databases">
        <authorList>
            <person name="Chen Y."/>
            <person name="Shah S."/>
            <person name="Dougan E. K."/>
            <person name="Thang M."/>
            <person name="Chan C."/>
        </authorList>
    </citation>
    <scope>NUCLEOTIDE SEQUENCE [LARGE SCALE GENOMIC DNA]</scope>
</reference>
<evidence type="ECO:0000256" key="1">
    <source>
        <dbReference type="SAM" id="SignalP"/>
    </source>
</evidence>
<dbReference type="InterPro" id="IPR027417">
    <property type="entry name" value="P-loop_NTPase"/>
</dbReference>
<name>A0ABP0LAK9_9DINO</name>
<feature type="chain" id="PRO_5045318797" description="Sulfotransferase" evidence="1">
    <location>
        <begin position="24"/>
        <end position="509"/>
    </location>
</feature>
<feature type="signal peptide" evidence="1">
    <location>
        <begin position="1"/>
        <end position="23"/>
    </location>
</feature>
<sequence length="509" mass="58166">MPHGVPLWPLLLCFHLASTQVIANTRQLVSLLSEQFLTIKGNFSGLLDPQLLRYRLASAAAARHTARHAAAELDVAFCEAAPRMLETKTEWKSIDQFDFATHCCDPAKFDSLGHEKCFPEWPSWPVRICCAHHLSKPSYFKAAWKVLALSIFDDEVLEEDRPRPPVQNQVKGIMAYHKSGVTLSTELVGNVVPGPLTRLLLKDPEEKVMVPHDFHVTKFGDHNSPRGGRPVITPFFQAFTRTFSDLYTQDMIIHFSNPLKSREPQFQDFMRQGAGKLLHLVRRPSDMILSGYIYHRQNLTTGEEWLRFRNPPDCLSCDHEAWSDIFRLCGFRCSYSELLQNLTSQQGLQVEQLRSRWDILKMLENAHAWRDLDHVLQVPMESFRQDFNGTLLCIARFFFSRPVEDESADAPPEFRQFLEESQLHSPSFIESCRETLQRGGRCAAAPPGEDEAKFVYRATTHVAAKLEKKRLHAELRRTPGWRHFLPFADAALEATLQGSPTRRIFGCPG</sequence>
<accession>A0ABP0LAK9</accession>
<dbReference type="Gene3D" id="3.40.50.300">
    <property type="entry name" value="P-loop containing nucleotide triphosphate hydrolases"/>
    <property type="match status" value="1"/>
</dbReference>
<comment type="caution">
    <text evidence="2">The sequence shown here is derived from an EMBL/GenBank/DDBJ whole genome shotgun (WGS) entry which is preliminary data.</text>
</comment>
<evidence type="ECO:0000313" key="2">
    <source>
        <dbReference type="EMBL" id="CAK9036194.1"/>
    </source>
</evidence>
<keyword evidence="3" id="KW-1185">Reference proteome</keyword>
<keyword evidence="1" id="KW-0732">Signal</keyword>